<dbReference type="PANTHER" id="PTHR45842:SF12">
    <property type="entry name" value="KEKKON 5, ISOFORM A"/>
    <property type="match status" value="1"/>
</dbReference>
<evidence type="ECO:0000256" key="3">
    <source>
        <dbReference type="ARBA" id="ARBA00022737"/>
    </source>
</evidence>
<feature type="signal peptide" evidence="5">
    <location>
        <begin position="1"/>
        <end position="26"/>
    </location>
</feature>
<evidence type="ECO:0000256" key="4">
    <source>
        <dbReference type="ARBA" id="ARBA00023180"/>
    </source>
</evidence>
<keyword evidence="1" id="KW-0433">Leucine-rich repeat</keyword>
<name>A0A1A9V3Q0_GLOAU</name>
<dbReference type="InterPro" id="IPR001611">
    <property type="entry name" value="Leu-rich_rpt"/>
</dbReference>
<dbReference type="InterPro" id="IPR003591">
    <property type="entry name" value="Leu-rich_rpt_typical-subtyp"/>
</dbReference>
<dbReference type="SMART" id="SM00082">
    <property type="entry name" value="LRRCT"/>
    <property type="match status" value="1"/>
</dbReference>
<dbReference type="Pfam" id="PF13855">
    <property type="entry name" value="LRR_8"/>
    <property type="match status" value="4"/>
</dbReference>
<feature type="domain" description="LRRCT" evidence="6">
    <location>
        <begin position="507"/>
        <end position="557"/>
    </location>
</feature>
<dbReference type="AlphaFoldDB" id="A0A1A9V3Q0"/>
<dbReference type="InterPro" id="IPR032675">
    <property type="entry name" value="LRR_dom_sf"/>
</dbReference>
<dbReference type="Proteomes" id="UP000078200">
    <property type="component" value="Unassembled WGS sequence"/>
</dbReference>
<reference evidence="7" key="1">
    <citation type="submission" date="2020-05" db="UniProtKB">
        <authorList>
            <consortium name="EnsemblMetazoa"/>
        </authorList>
    </citation>
    <scope>IDENTIFICATION</scope>
    <source>
        <strain evidence="7">TTRI</strain>
    </source>
</reference>
<organism evidence="7 8">
    <name type="scientific">Glossina austeni</name>
    <name type="common">Savannah tsetse fly</name>
    <dbReference type="NCBI Taxonomy" id="7395"/>
    <lineage>
        <taxon>Eukaryota</taxon>
        <taxon>Metazoa</taxon>
        <taxon>Ecdysozoa</taxon>
        <taxon>Arthropoda</taxon>
        <taxon>Hexapoda</taxon>
        <taxon>Insecta</taxon>
        <taxon>Pterygota</taxon>
        <taxon>Neoptera</taxon>
        <taxon>Endopterygota</taxon>
        <taxon>Diptera</taxon>
        <taxon>Brachycera</taxon>
        <taxon>Muscomorpha</taxon>
        <taxon>Hippoboscoidea</taxon>
        <taxon>Glossinidae</taxon>
        <taxon>Glossina</taxon>
    </lineage>
</organism>
<evidence type="ECO:0000256" key="5">
    <source>
        <dbReference type="SAM" id="SignalP"/>
    </source>
</evidence>
<dbReference type="SUPFAM" id="SSF52058">
    <property type="entry name" value="L domain-like"/>
    <property type="match status" value="1"/>
</dbReference>
<feature type="chain" id="PRO_5008399059" evidence="5">
    <location>
        <begin position="27"/>
        <end position="617"/>
    </location>
</feature>
<dbReference type="GO" id="GO:0071944">
    <property type="term" value="C:cell periphery"/>
    <property type="evidence" value="ECO:0007669"/>
    <property type="project" value="UniProtKB-ARBA"/>
</dbReference>
<dbReference type="PROSITE" id="PS51450">
    <property type="entry name" value="LRR"/>
    <property type="match status" value="2"/>
</dbReference>
<dbReference type="FunFam" id="3.80.10.10:FF:000770">
    <property type="entry name" value="Uncharacterized protein"/>
    <property type="match status" value="1"/>
</dbReference>
<keyword evidence="3" id="KW-0677">Repeat</keyword>
<accession>A0A1A9V3Q0</accession>
<dbReference type="Gene3D" id="3.80.10.10">
    <property type="entry name" value="Ribonuclease Inhibitor"/>
    <property type="match status" value="3"/>
</dbReference>
<dbReference type="InterPro" id="IPR050467">
    <property type="entry name" value="LRFN"/>
</dbReference>
<dbReference type="EnsemblMetazoa" id="GAUT024782-RA">
    <property type="protein sequence ID" value="GAUT024782-PA"/>
    <property type="gene ID" value="GAUT024782"/>
</dbReference>
<dbReference type="VEuPathDB" id="VectorBase:GAUT024782"/>
<sequence>MKTKTILTFIFYFIVLSIGKIKLTHTQQPVTLSLNADTFEEFRKRYLMPTAVANTQNCSLNACEALKIISQLFLLMKTSLSGEAVIVTTAKSQPIAKENKTDFKISSSALNDIEENNGNRLYKMVRQIESRLRSVEQPVWHLVLGSQKEWNHCTSGVCRCNPDTKSFTCWNKNLQTVPVMQIIPLNMVTIDISRNSLSTLHKDTFRGLTLLEDLDLSNNQLDFLPFDIFNDLDSLTQLRLQYNHLEDLDYRIFWKLRHLNLLDLSKNRLTHVHQGLFNHCQRLTVVNLSDNKIKIFPSELVKDLLALEELDMSKNEVQNLQSGSMVYLEKLIVLDFSWNAIASISDDFFSGLKSLRTLILHNNRITAISGVIFEKLLLLETLDLTLNRIAQIDAHAFAELTNLKELFLGQNSLSYIPDGLFLNSKSITRLTFFSNNLTTLEANDFEGLINLKHLMLNNNNLKYFNSRVFSPMKNLEKLRIDSNKLQYLPRGAFADLSKLLAVKLDKNPWHCDCRALYLARWIREFSTKLWDGQPKCRGPGDLGGQEVGLLRYDDLCDGQWASMLSLSPRLPVRKNRISTPMNYTAYFNLYLKHIYTEAPDDVGDDVAKGTTESLIRV</sequence>
<protein>
    <submittedName>
        <fullName evidence="7">LRRCT domain-containing protein</fullName>
    </submittedName>
</protein>
<keyword evidence="8" id="KW-1185">Reference proteome</keyword>
<proteinExistence type="predicted"/>
<dbReference type="PANTHER" id="PTHR45842">
    <property type="entry name" value="SYNAPTIC ADHESION-LIKE MOLECULE SALM"/>
    <property type="match status" value="1"/>
</dbReference>
<dbReference type="FunFam" id="3.80.10.10:FF:001164">
    <property type="entry name" value="GH01279p"/>
    <property type="match status" value="1"/>
</dbReference>
<evidence type="ECO:0000259" key="6">
    <source>
        <dbReference type="SMART" id="SM00082"/>
    </source>
</evidence>
<dbReference type="PRINTS" id="PR00019">
    <property type="entry name" value="LEURICHRPT"/>
</dbReference>
<dbReference type="SMART" id="SM00369">
    <property type="entry name" value="LRR_TYP"/>
    <property type="match status" value="12"/>
</dbReference>
<evidence type="ECO:0000313" key="8">
    <source>
        <dbReference type="Proteomes" id="UP000078200"/>
    </source>
</evidence>
<keyword evidence="4" id="KW-0325">Glycoprotein</keyword>
<dbReference type="InterPro" id="IPR000483">
    <property type="entry name" value="Cys-rich_flank_reg_C"/>
</dbReference>
<evidence type="ECO:0000256" key="2">
    <source>
        <dbReference type="ARBA" id="ARBA00022729"/>
    </source>
</evidence>
<dbReference type="STRING" id="7395.A0A1A9V3Q0"/>
<keyword evidence="2 5" id="KW-0732">Signal</keyword>
<evidence type="ECO:0000256" key="1">
    <source>
        <dbReference type="ARBA" id="ARBA00022614"/>
    </source>
</evidence>
<dbReference type="SMART" id="SM00365">
    <property type="entry name" value="LRR_SD22"/>
    <property type="match status" value="5"/>
</dbReference>
<evidence type="ECO:0000313" key="7">
    <source>
        <dbReference type="EnsemblMetazoa" id="GAUT024782-PA"/>
    </source>
</evidence>